<evidence type="ECO:0000313" key="7">
    <source>
        <dbReference type="Proteomes" id="UP000664781"/>
    </source>
</evidence>
<feature type="domain" description="HTH araC/xylS-type" evidence="5">
    <location>
        <begin position="1"/>
        <end position="92"/>
    </location>
</feature>
<keyword evidence="1" id="KW-0805">Transcription regulation</keyword>
<keyword evidence="7" id="KW-1185">Reference proteome</keyword>
<feature type="compositionally biased region" description="Basic and acidic residues" evidence="4">
    <location>
        <begin position="106"/>
        <end position="115"/>
    </location>
</feature>
<dbReference type="Proteomes" id="UP000664781">
    <property type="component" value="Unassembled WGS sequence"/>
</dbReference>
<evidence type="ECO:0000259" key="5">
    <source>
        <dbReference type="PROSITE" id="PS01124"/>
    </source>
</evidence>
<keyword evidence="2" id="KW-0238">DNA-binding</keyword>
<feature type="region of interest" description="Disordered" evidence="4">
    <location>
        <begin position="95"/>
        <end position="115"/>
    </location>
</feature>
<protein>
    <submittedName>
        <fullName evidence="6">AraC family transcriptional regulator</fullName>
    </submittedName>
</protein>
<dbReference type="PANTHER" id="PTHR46796">
    <property type="entry name" value="HTH-TYPE TRANSCRIPTIONAL ACTIVATOR RHAS-RELATED"/>
    <property type="match status" value="1"/>
</dbReference>
<evidence type="ECO:0000256" key="2">
    <source>
        <dbReference type="ARBA" id="ARBA00023125"/>
    </source>
</evidence>
<dbReference type="EMBL" id="JAFMOF010000002">
    <property type="protein sequence ID" value="MBO0654422.1"/>
    <property type="molecule type" value="Genomic_DNA"/>
</dbReference>
<proteinExistence type="predicted"/>
<dbReference type="AlphaFoldDB" id="A0A939FND0"/>
<sequence length="115" mass="12879">MDALADRSVPMPRLAEEVGLSPQRLRALARHQLGMPLARWRIWQRLIRAAEALREGQSLADAAITGGFADQAHLNRQMRDMMGLTPSVLRPILLRPIPRPSAATSDVHRDRTEGR</sequence>
<dbReference type="GO" id="GO:0003700">
    <property type="term" value="F:DNA-binding transcription factor activity"/>
    <property type="evidence" value="ECO:0007669"/>
    <property type="project" value="InterPro"/>
</dbReference>
<evidence type="ECO:0000256" key="3">
    <source>
        <dbReference type="ARBA" id="ARBA00023163"/>
    </source>
</evidence>
<reference evidence="6" key="1">
    <citation type="submission" date="2021-03" db="EMBL/GenBank/DDBJ databases">
        <title>Streptomyces strains.</title>
        <authorList>
            <person name="Lund M.B."/>
            <person name="Toerring T."/>
        </authorList>
    </citation>
    <scope>NUCLEOTIDE SEQUENCE</scope>
    <source>
        <strain evidence="6">JCM 4242</strain>
    </source>
</reference>
<evidence type="ECO:0000256" key="4">
    <source>
        <dbReference type="SAM" id="MobiDB-lite"/>
    </source>
</evidence>
<name>A0A939FND0_9ACTN</name>
<dbReference type="SUPFAM" id="SSF46689">
    <property type="entry name" value="Homeodomain-like"/>
    <property type="match status" value="1"/>
</dbReference>
<gene>
    <name evidence="6" type="ORF">J1792_17040</name>
</gene>
<evidence type="ECO:0000313" key="6">
    <source>
        <dbReference type="EMBL" id="MBO0654422.1"/>
    </source>
</evidence>
<accession>A0A939FND0</accession>
<dbReference type="InterPro" id="IPR050204">
    <property type="entry name" value="AraC_XylS_family_regulators"/>
</dbReference>
<dbReference type="InterPro" id="IPR018060">
    <property type="entry name" value="HTH_AraC"/>
</dbReference>
<dbReference type="Gene3D" id="1.10.10.60">
    <property type="entry name" value="Homeodomain-like"/>
    <property type="match status" value="1"/>
</dbReference>
<organism evidence="6 7">
    <name type="scientific">Streptomyces triculaminicus</name>
    <dbReference type="NCBI Taxonomy" id="2816232"/>
    <lineage>
        <taxon>Bacteria</taxon>
        <taxon>Bacillati</taxon>
        <taxon>Actinomycetota</taxon>
        <taxon>Actinomycetes</taxon>
        <taxon>Kitasatosporales</taxon>
        <taxon>Streptomycetaceae</taxon>
        <taxon>Streptomyces</taxon>
    </lineage>
</organism>
<keyword evidence="3" id="KW-0804">Transcription</keyword>
<dbReference type="GO" id="GO:0043565">
    <property type="term" value="F:sequence-specific DNA binding"/>
    <property type="evidence" value="ECO:0007669"/>
    <property type="project" value="InterPro"/>
</dbReference>
<dbReference type="Pfam" id="PF12833">
    <property type="entry name" value="HTH_18"/>
    <property type="match status" value="1"/>
</dbReference>
<dbReference type="PROSITE" id="PS01124">
    <property type="entry name" value="HTH_ARAC_FAMILY_2"/>
    <property type="match status" value="1"/>
</dbReference>
<dbReference type="InterPro" id="IPR009057">
    <property type="entry name" value="Homeodomain-like_sf"/>
</dbReference>
<comment type="caution">
    <text evidence="6">The sequence shown here is derived from an EMBL/GenBank/DDBJ whole genome shotgun (WGS) entry which is preliminary data.</text>
</comment>
<dbReference type="SMART" id="SM00342">
    <property type="entry name" value="HTH_ARAC"/>
    <property type="match status" value="1"/>
</dbReference>
<evidence type="ECO:0000256" key="1">
    <source>
        <dbReference type="ARBA" id="ARBA00023015"/>
    </source>
</evidence>